<dbReference type="EMBL" id="JACOOQ010000009">
    <property type="protein sequence ID" value="MBC5640091.1"/>
    <property type="molecule type" value="Genomic_DNA"/>
</dbReference>
<dbReference type="Gene3D" id="1.10.390.30">
    <property type="entry name" value="Peptidase M60, enhancin-like domain 3"/>
    <property type="match status" value="1"/>
</dbReference>
<evidence type="ECO:0000256" key="1">
    <source>
        <dbReference type="ARBA" id="ARBA00023295"/>
    </source>
</evidence>
<dbReference type="PROSITE" id="PS51723">
    <property type="entry name" value="PEPTIDASE_M60"/>
    <property type="match status" value="1"/>
</dbReference>
<feature type="domain" description="Cyclic nucleotide-binding" evidence="5">
    <location>
        <begin position="1184"/>
        <end position="1248"/>
    </location>
</feature>
<keyword evidence="8" id="KW-1185">Reference proteome</keyword>
<accession>A0A8I0DPC9</accession>
<dbReference type="Proteomes" id="UP000662088">
    <property type="component" value="Unassembled WGS sequence"/>
</dbReference>
<evidence type="ECO:0000256" key="3">
    <source>
        <dbReference type="SAM" id="SignalP"/>
    </source>
</evidence>
<feature type="domain" description="F5/8 type C" evidence="4">
    <location>
        <begin position="68"/>
        <end position="215"/>
    </location>
</feature>
<dbReference type="InterPro" id="IPR042279">
    <property type="entry name" value="Pep_M60_3"/>
</dbReference>
<dbReference type="Gene3D" id="3.80.10.10">
    <property type="entry name" value="Ribonuclease Inhibitor"/>
    <property type="match status" value="1"/>
</dbReference>
<keyword evidence="1" id="KW-0378">Hydrolase</keyword>
<dbReference type="InterPro" id="IPR000595">
    <property type="entry name" value="cNMP-bd_dom"/>
</dbReference>
<dbReference type="Gene3D" id="1.20.1270.90">
    <property type="entry name" value="AF1782-like"/>
    <property type="match status" value="1"/>
</dbReference>
<dbReference type="SUPFAM" id="SSF49785">
    <property type="entry name" value="Galactose-binding domain-like"/>
    <property type="match status" value="5"/>
</dbReference>
<dbReference type="InterPro" id="IPR032179">
    <property type="entry name" value="Cry22Aa_Ig-like"/>
</dbReference>
<dbReference type="Gene3D" id="2.60.120.1250">
    <property type="entry name" value="Peptidase M60, enhancin-like domain 1"/>
    <property type="match status" value="1"/>
</dbReference>
<dbReference type="InterPro" id="IPR001611">
    <property type="entry name" value="Leu-rich_rpt"/>
</dbReference>
<dbReference type="PROSITE" id="PS50022">
    <property type="entry name" value="FA58C_3"/>
    <property type="match status" value="2"/>
</dbReference>
<evidence type="ECO:0000259" key="4">
    <source>
        <dbReference type="PROSITE" id="PS50022"/>
    </source>
</evidence>
<dbReference type="CDD" id="cd00146">
    <property type="entry name" value="PKD"/>
    <property type="match status" value="1"/>
</dbReference>
<dbReference type="InterPro" id="IPR013783">
    <property type="entry name" value="Ig-like_fold"/>
</dbReference>
<dbReference type="InterPro" id="IPR000421">
    <property type="entry name" value="FA58C"/>
</dbReference>
<reference evidence="7" key="1">
    <citation type="submission" date="2020-08" db="EMBL/GenBank/DDBJ databases">
        <title>Genome public.</title>
        <authorList>
            <person name="Liu C."/>
            <person name="Sun Q."/>
        </authorList>
    </citation>
    <scope>NUCLEOTIDE SEQUENCE</scope>
    <source>
        <strain evidence="7">NSJ-42</strain>
    </source>
</reference>
<dbReference type="Gene3D" id="2.60.40.10">
    <property type="entry name" value="Immunoglobulins"/>
    <property type="match status" value="4"/>
</dbReference>
<evidence type="ECO:0000313" key="8">
    <source>
        <dbReference type="Proteomes" id="UP000662088"/>
    </source>
</evidence>
<sequence>MHRRKLSALIMLATTFNFSAQTIDVFASEIKEDIKLSRSISNEENGNIQLNQAKVSKFDLLNSSYLEEYNKAFKLDNSKIISIANNGGQYSSSNIYKAIDGNFSTHWETGKVNSETFENEVILTLDEVTKLNRIVYGARQDGAKGKGFAEEFEIYSSLTDNGDDFTLVSQGKYTDSTRDIVEIKFEETEFKRVKFKFKKANQNWASASEFMLYKKDTLSEIINNIFTDGTMTKLKDEYNNIDVINNLEAELNNHPLKEQLVYSIDLAKEILKGDKDYSDRTFTLTQYGDTHSKARNQLKMSTFGTDLQSTGIVAKPGQVFRVFVDAEDGAPLPTIAFTQQEGRFGYWKKEYQLQKGMNVITVPEIYSDSWSMKSTKGGAVYLINKYTPEQQGKAPVVRIEGGEFFPSFKPGDDKEKFLKLLKEYKEKLDKDPENTVDIYEFSTKRVLYTGTAKAAYQVYVNENVDVEESVDVWNKKFQEAFDFAGLKDDTSDPNNDSTNVRTAVRLMQPYGAAYAYTDHIGIQRHIQEIVLRTDESSINSVLWGMLHEAGHQMDIKAREWGEVTNNMWANNAYIKNGLNDRVQYDKLYEYLAPEKSLKTYEELDYSEKLGMFWQIQIKKNTYWPELEALYRKRKPNPSTTQEKQDLFAEYSSEIIGMNLSNYFDKYGFKLSDECKNRLKEKYSNVGQKIWYLNTSAMNYEGNGFENKDTSLEVSLSKSNSGIKLSMSIASEVKDDFLGYEIVKNGKVIGFTTSGTYIDSEVTNANENINYEVIPYAKNLSTGDKVQINSLTPSISIQQETITLNLNEEFNAMDYVKGFTHLGSDITSKVKFESNVDTTKHGNYQVKYTVEDNDVTFNKILNVKVVSDYDYLSDFEWKSVSTAWGTPRRNSNIQGRVNGNIKTFEKGFGIHANGKITYDLSDKEYDTFEALLGVDQSSIQPNNNSSIKFKIIADGKVLASTDVLGYYDNMAYVNVPVSGVKELVIEVSDAENGNTADHGLIANPKLTTNNAKPKIIAENKNLKLGQDFNPREGVEAIDVEDGNLTSKIEIESNNFEKDKIGKFEVVYKVTDKDNNVTSKKIYVTVSEDYTVTKSKYGQFSNLDGYNEEFKLPIVSAKNNAGNYGNSVIGNAIDGKINTHWETNSPNNSSFKNEVTFDLGEVQEISKMAYASRRDGNNKGFATEFEIYVSESESGDDFYLAGQGSYSGAISDTVEFNMSKVNARRVKFKFVKASGEWASFGEVAFYKEDKLADKMAGLFTDENKTEVAQSYNTLEKLEALREEVKNHPAYELFKVELDNAEKIIKAKFPTLTFEEFTMIEKNTELNLMDGVVASDQEDGNITSNIVVNDGGFSPNKVGTYKVTYTVTDSDSNITTKERTIVVYGQSKYLSDMNWESATTGWRSVVKDMAVGSTNKIKLNVDGTVKTFDKGIGAATNAKIVYNLDGNYNYFTTYVGTDKNYNLGSTTIRFRILADGKEVYTSDVIKTNTPAEYVRLDVTGVKELTLIADDVDGNLVGDFASWADTKLYKNYSKPVIEGKDLAVFNVNEEVDLLQGITATDYEDGNLTSKINVKTDYEKGKVGIFDVVYSVTDSDNLTTEFTRKVAITDEETYVSDLEWKSAIIGSGAIGKDKSVRQQPIKLLNENGTYDTFKKGIGTHSYSEIVYDSTGYDIFDTWVGLDEFVSNQSASSVIFKVYVDGKLKAETDVMKSNSPKQRLMVDVRNSNEVKLVVDSATNGITWDHADWAEARFRNIAKFNTAKLEEVLTKAENINLNNYTQESIERLENAINVGKEALSSANQETIDKAIEKLKEAMDSLVEVNLNETVQIKDEFLKASIQKELGISGEITVGQMRKLTSLKVSQVESLEGLQHAINLESLDIDYNEIRDLSPLKNLKKLKDLKANVLGGLMPGSIYSKDNKAIVNLDVINRNGEKLLPKSVIVKHNKTHEYTTLDIKDCVDENGVVTIDTTNFDSYIYTITLVYEDEVDNYTSQFMFMLDNR</sequence>
<dbReference type="Pfam" id="PF00754">
    <property type="entry name" value="F5_F8_type_C"/>
    <property type="match status" value="2"/>
</dbReference>
<dbReference type="Pfam" id="PF13402">
    <property type="entry name" value="Peptidase_M60"/>
    <property type="match status" value="1"/>
</dbReference>
<dbReference type="RefSeq" id="WP_186835028.1">
    <property type="nucleotide sequence ID" value="NZ_JACOOQ010000009.1"/>
</dbReference>
<dbReference type="InterPro" id="IPR032675">
    <property type="entry name" value="LRR_dom_sf"/>
</dbReference>
<evidence type="ECO:0000259" key="5">
    <source>
        <dbReference type="PROSITE" id="PS50042"/>
    </source>
</evidence>
<keyword evidence="3" id="KW-0732">Signal</keyword>
<comment type="caution">
    <text evidence="7">The sequence shown here is derived from an EMBL/GenBank/DDBJ whole genome shotgun (WGS) entry which is preliminary data.</text>
</comment>
<keyword evidence="1" id="KW-0326">Glycosidase</keyword>
<feature type="domain" description="F5/8 type C" evidence="4">
    <location>
        <begin position="1096"/>
        <end position="1246"/>
    </location>
</feature>
<organism evidence="7 8">
    <name type="scientific">Clostridium lentum</name>
    <dbReference type="NCBI Taxonomy" id="2763037"/>
    <lineage>
        <taxon>Bacteria</taxon>
        <taxon>Bacillati</taxon>
        <taxon>Bacillota</taxon>
        <taxon>Clostridia</taxon>
        <taxon>Eubacteriales</taxon>
        <taxon>Clostridiaceae</taxon>
        <taxon>Clostridium</taxon>
    </lineage>
</organism>
<feature type="domain" description="Peptidase M60" evidence="6">
    <location>
        <begin position="305"/>
        <end position="620"/>
    </location>
</feature>
<dbReference type="GO" id="GO:0016798">
    <property type="term" value="F:hydrolase activity, acting on glycosyl bonds"/>
    <property type="evidence" value="ECO:0007669"/>
    <property type="project" value="UniProtKB-KW"/>
</dbReference>
<proteinExistence type="predicted"/>
<dbReference type="SMART" id="SM00776">
    <property type="entry name" value="NPCBM"/>
    <property type="match status" value="3"/>
</dbReference>
<dbReference type="Pfam" id="PF16403">
    <property type="entry name" value="Bact_surface_Ig-like"/>
    <property type="match status" value="4"/>
</dbReference>
<dbReference type="InterPro" id="IPR031161">
    <property type="entry name" value="Peptidase_M60_dom"/>
</dbReference>
<dbReference type="Gene3D" id="2.60.120.1060">
    <property type="entry name" value="NPCBM/NEW2 domain"/>
    <property type="match status" value="3"/>
</dbReference>
<feature type="coiled-coil region" evidence="2">
    <location>
        <begin position="1778"/>
        <end position="1820"/>
    </location>
</feature>
<keyword evidence="2" id="KW-0175">Coiled coil</keyword>
<dbReference type="InterPro" id="IPR008979">
    <property type="entry name" value="Galactose-bd-like_sf"/>
</dbReference>
<evidence type="ECO:0000259" key="6">
    <source>
        <dbReference type="PROSITE" id="PS51723"/>
    </source>
</evidence>
<dbReference type="InterPro" id="IPR013222">
    <property type="entry name" value="Glyco_hyd_98_carb-bd"/>
</dbReference>
<dbReference type="PROSITE" id="PS51450">
    <property type="entry name" value="LRR"/>
    <property type="match status" value="1"/>
</dbReference>
<feature type="signal peptide" evidence="3">
    <location>
        <begin position="1"/>
        <end position="20"/>
    </location>
</feature>
<dbReference type="Gene3D" id="3.40.390.80">
    <property type="entry name" value="Peptidase M60, enhancin-like domain 2"/>
    <property type="match status" value="1"/>
</dbReference>
<dbReference type="Pfam" id="PF08305">
    <property type="entry name" value="NPCBM"/>
    <property type="match status" value="3"/>
</dbReference>
<dbReference type="Gene3D" id="2.60.120.260">
    <property type="entry name" value="Galactose-binding domain-like"/>
    <property type="match status" value="2"/>
</dbReference>
<name>A0A8I0DPC9_9CLOT</name>
<evidence type="ECO:0000256" key="2">
    <source>
        <dbReference type="SAM" id="Coils"/>
    </source>
</evidence>
<dbReference type="InterPro" id="IPR038637">
    <property type="entry name" value="NPCBM_sf"/>
</dbReference>
<dbReference type="SUPFAM" id="SSF52047">
    <property type="entry name" value="RNI-like"/>
    <property type="match status" value="1"/>
</dbReference>
<feature type="chain" id="PRO_5038579147" evidence="3">
    <location>
        <begin position="21"/>
        <end position="1997"/>
    </location>
</feature>
<dbReference type="SMART" id="SM01276">
    <property type="entry name" value="M60-like"/>
    <property type="match status" value="1"/>
</dbReference>
<evidence type="ECO:0000313" key="7">
    <source>
        <dbReference type="EMBL" id="MBC5640091.1"/>
    </source>
</evidence>
<dbReference type="PROSITE" id="PS50042">
    <property type="entry name" value="CNMP_BINDING_3"/>
    <property type="match status" value="1"/>
</dbReference>
<protein>
    <submittedName>
        <fullName evidence="7">NPCBM/NEW2 domain-containing protein</fullName>
    </submittedName>
</protein>
<gene>
    <name evidence="7" type="ORF">H8R92_06530</name>
</gene>